<dbReference type="InterPro" id="IPR029058">
    <property type="entry name" value="AB_hydrolase_fold"/>
</dbReference>
<reference evidence="3" key="1">
    <citation type="submission" date="2022-11" db="EMBL/GenBank/DDBJ databases">
        <title>Genome Resource of Sclerotinia nivalis Strain SnTB1, a Plant Pathogen Isolated from American Ginseng.</title>
        <authorList>
            <person name="Fan S."/>
        </authorList>
    </citation>
    <scope>NUCLEOTIDE SEQUENCE</scope>
    <source>
        <strain evidence="3">SnTB1</strain>
    </source>
</reference>
<accession>A0A9X0DF22</accession>
<dbReference type="PANTHER" id="PTHR37574">
    <property type="entry name" value="LIPASE B"/>
    <property type="match status" value="1"/>
</dbReference>
<organism evidence="3 4">
    <name type="scientific">Sclerotinia nivalis</name>
    <dbReference type="NCBI Taxonomy" id="352851"/>
    <lineage>
        <taxon>Eukaryota</taxon>
        <taxon>Fungi</taxon>
        <taxon>Dikarya</taxon>
        <taxon>Ascomycota</taxon>
        <taxon>Pezizomycotina</taxon>
        <taxon>Leotiomycetes</taxon>
        <taxon>Helotiales</taxon>
        <taxon>Sclerotiniaceae</taxon>
        <taxon>Sclerotinia</taxon>
    </lineage>
</organism>
<evidence type="ECO:0000313" key="4">
    <source>
        <dbReference type="Proteomes" id="UP001152300"/>
    </source>
</evidence>
<keyword evidence="2" id="KW-0732">Signal</keyword>
<keyword evidence="4" id="KW-1185">Reference proteome</keyword>
<evidence type="ECO:0000256" key="1">
    <source>
        <dbReference type="SAM" id="MobiDB-lite"/>
    </source>
</evidence>
<dbReference type="Gene3D" id="3.40.50.1820">
    <property type="entry name" value="alpha/beta hydrolase"/>
    <property type="match status" value="1"/>
</dbReference>
<protein>
    <recommendedName>
        <fullName evidence="5">Lipase B</fullName>
    </recommendedName>
</protein>
<feature type="region of interest" description="Disordered" evidence="1">
    <location>
        <begin position="24"/>
        <end position="44"/>
    </location>
</feature>
<evidence type="ECO:0000256" key="2">
    <source>
        <dbReference type="SAM" id="SignalP"/>
    </source>
</evidence>
<dbReference type="Proteomes" id="UP001152300">
    <property type="component" value="Unassembled WGS sequence"/>
</dbReference>
<dbReference type="InterPro" id="IPR053228">
    <property type="entry name" value="Stereospecific_Lipase"/>
</dbReference>
<evidence type="ECO:0008006" key="5">
    <source>
        <dbReference type="Google" id="ProtNLM"/>
    </source>
</evidence>
<gene>
    <name evidence="3" type="ORF">OCU04_010779</name>
</gene>
<dbReference type="PANTHER" id="PTHR37574:SF1">
    <property type="entry name" value="LIPASE B"/>
    <property type="match status" value="1"/>
</dbReference>
<dbReference type="OrthoDB" id="4605274at2759"/>
<dbReference type="EMBL" id="JAPEIS010000013">
    <property type="protein sequence ID" value="KAJ8060454.1"/>
    <property type="molecule type" value="Genomic_DNA"/>
</dbReference>
<sequence length="497" mass="51517">MRPHIGIFLAVVAAPITLAAPAPAPVPGPSPKPQDSTYPASCPASGVGDGVSHIGSLTSVIPAVLSDVANVLTAADAVAKAIGNGTVFGTDVPVLVKKLFSAVQPTATPTSIPQAQELAAGVWGVTNPSASPTAPANIIANVLELVLDGFTSSDLQALLSGANPSANSANNVNDAVPSSKAFYNTVKGDAPFSVDEETLRAAIYIPPGFTWGKKQPVVMLPGTGGYGYVTYASNIGKLLAATDYADPVYLSVPNAFTSDAQITAEYVAYALQYFSAMTSQKPAIVTWSQGSLDAQWAFKYWPSVRNIVTDHIAMSPDYHGTILAYILCPGFALGNDIACPPSVLQQTYQSNFVKRLRSTDGDSAYVPTTTVYSLTDEIVQPQAGTAASGFIKDVRGVGVSNTFLQGACAGLPAGGLYTHAGVLYNPVAYALLTDALKNDGPGSFDRVSGQCGNIVAPGISLSDVIQAQALIGISLFNILTSAEKVTQEPSIMRYATY</sequence>
<feature type="signal peptide" evidence="2">
    <location>
        <begin position="1"/>
        <end position="19"/>
    </location>
</feature>
<comment type="caution">
    <text evidence="3">The sequence shown here is derived from an EMBL/GenBank/DDBJ whole genome shotgun (WGS) entry which is preliminary data.</text>
</comment>
<evidence type="ECO:0000313" key="3">
    <source>
        <dbReference type="EMBL" id="KAJ8060454.1"/>
    </source>
</evidence>
<proteinExistence type="predicted"/>
<feature type="chain" id="PRO_5040760853" description="Lipase B" evidence="2">
    <location>
        <begin position="20"/>
        <end position="497"/>
    </location>
</feature>
<name>A0A9X0DF22_9HELO</name>
<dbReference type="SUPFAM" id="SSF53474">
    <property type="entry name" value="alpha/beta-Hydrolases"/>
    <property type="match status" value="1"/>
</dbReference>
<dbReference type="AlphaFoldDB" id="A0A9X0DF22"/>